<feature type="transmembrane region" description="Helical" evidence="1">
    <location>
        <begin position="12"/>
        <end position="29"/>
    </location>
</feature>
<dbReference type="EMBL" id="AK073535">
    <property type="protein sequence ID" value="BAG93505.1"/>
    <property type="molecule type" value="mRNA"/>
</dbReference>
<accession>B7EMA8</accession>
<proteinExistence type="evidence at transcript level"/>
<dbReference type="AlphaFoldDB" id="B7EMA8"/>
<keyword evidence="1" id="KW-0812">Transmembrane</keyword>
<sequence length="54" mass="6221">MSCEDHMGIHSYLMIMLLLPVNKLITIRIGRFPPLELLPCLLVLHLRCLLSIVH</sequence>
<evidence type="ECO:0000313" key="2">
    <source>
        <dbReference type="EMBL" id="BAG93505.1"/>
    </source>
</evidence>
<reference evidence="2" key="1">
    <citation type="journal article" date="2003" name="Science">
        <title>Collection, Mapping, and Annotation of Over 28,000 cDNA Clones from japonica Rice.</title>
        <authorList>
            <person name="Kikuchi S."/>
            <person name="Satoh K."/>
            <person name="Nagata T."/>
            <person name="Kawagashira N."/>
            <person name="Doi K."/>
            <person name="Kishimoto N."/>
            <person name="Yazaki J."/>
            <person name="Ishikawa M."/>
            <person name="Yamada H."/>
            <person name="Ooka H."/>
            <person name="Hotta I."/>
            <person name="Kojima K."/>
            <person name="Namiki T."/>
            <person name="Ohneda E."/>
            <person name="Yahagi W."/>
            <person name="Suzuki K."/>
            <person name="Li C."/>
            <person name="Ohtsuki K."/>
            <person name="Shishiki T."/>
            <person name="Otomo Y."/>
            <person name="Murakami K."/>
            <person name="Iida Y."/>
            <person name="Sugano S."/>
            <person name="Fujimura T."/>
            <person name="Suzuki Y."/>
            <person name="Tsunoda Y."/>
            <person name="Kurosaki T."/>
            <person name="Kodama T."/>
            <person name="Masuda H."/>
            <person name="Kobayashi M."/>
            <person name="Xie Q."/>
            <person name="Lu M."/>
            <person name="Narikawa R."/>
            <person name="Sugiyama A."/>
            <person name="Mizuno K."/>
            <person name="Yokomizo S."/>
            <person name="Niikura J."/>
            <person name="Ikeda R."/>
            <person name="Ishibiki J."/>
            <person name="Kawamata M."/>
            <person name="Yoshimura A."/>
            <person name="Miura J."/>
            <person name="Kusumegi T."/>
            <person name="Oka M."/>
            <person name="Ryu R."/>
            <person name="Ueda M."/>
            <person name="Matsubara K."/>
            <person name="Kawai J."/>
            <person name="Carninci P."/>
            <person name="Adachi J."/>
            <person name="Aizawa K."/>
            <person name="Arakawa T."/>
            <person name="Fukuda S."/>
            <person name="Hara A."/>
            <person name="Hashidume W."/>
            <person name="Hayatsu N."/>
            <person name="Imotani K."/>
            <person name="Ishii Y."/>
            <person name="Itoh M."/>
            <person name="Kagawa I."/>
            <person name="Kondo S."/>
            <person name="Konno H."/>
            <person name="Miyazaki A."/>
            <person name="Osato N."/>
            <person name="Ota Y."/>
            <person name="Saito R."/>
            <person name="Sasaki D."/>
            <person name="Sato K."/>
            <person name="Shibata K."/>
            <person name="Shinagawa A."/>
            <person name="Shiraki T."/>
            <person name="Yoshino M."/>
            <person name="Hayashizaki Y."/>
        </authorList>
    </citation>
    <scope>NUCLEOTIDE SEQUENCE</scope>
</reference>
<name>B7EMA8_ORYSJ</name>
<protein>
    <submittedName>
        <fullName evidence="2">cDNA clone:J033041G18, full insert sequence</fullName>
    </submittedName>
</protein>
<evidence type="ECO:0000256" key="1">
    <source>
        <dbReference type="SAM" id="Phobius"/>
    </source>
</evidence>
<organism evidence="2">
    <name type="scientific">Oryza sativa subsp. japonica</name>
    <name type="common">Rice</name>
    <dbReference type="NCBI Taxonomy" id="39947"/>
    <lineage>
        <taxon>Eukaryota</taxon>
        <taxon>Viridiplantae</taxon>
        <taxon>Streptophyta</taxon>
        <taxon>Embryophyta</taxon>
        <taxon>Tracheophyta</taxon>
        <taxon>Spermatophyta</taxon>
        <taxon>Magnoliopsida</taxon>
        <taxon>Liliopsida</taxon>
        <taxon>Poales</taxon>
        <taxon>Poaceae</taxon>
        <taxon>BOP clade</taxon>
        <taxon>Oryzoideae</taxon>
        <taxon>Oryzeae</taxon>
        <taxon>Oryzinae</taxon>
        <taxon>Oryza</taxon>
        <taxon>Oryza sativa</taxon>
    </lineage>
</organism>
<keyword evidence="1" id="KW-0472">Membrane</keyword>
<keyword evidence="1" id="KW-1133">Transmembrane helix</keyword>